<dbReference type="Proteomes" id="UP001596266">
    <property type="component" value="Unassembled WGS sequence"/>
</dbReference>
<dbReference type="EMBL" id="JBHSUA010000013">
    <property type="protein sequence ID" value="MFC6396595.1"/>
    <property type="molecule type" value="Genomic_DNA"/>
</dbReference>
<name>A0ABW1X245_9ACTN</name>
<organism evidence="2 3">
    <name type="scientific">Luteococcus sanguinis</name>
    <dbReference type="NCBI Taxonomy" id="174038"/>
    <lineage>
        <taxon>Bacteria</taxon>
        <taxon>Bacillati</taxon>
        <taxon>Actinomycetota</taxon>
        <taxon>Actinomycetes</taxon>
        <taxon>Propionibacteriales</taxon>
        <taxon>Propionibacteriaceae</taxon>
        <taxon>Luteococcus</taxon>
    </lineage>
</organism>
<proteinExistence type="predicted"/>
<accession>A0ABW1X245</accession>
<comment type="caution">
    <text evidence="2">The sequence shown here is derived from an EMBL/GenBank/DDBJ whole genome shotgun (WGS) entry which is preliminary data.</text>
</comment>
<sequence length="72" mass="7348">MTRSGRFAAVAACALGASLLGVAVHETNKPRTIVTVHASEALPLDDAASATAWADDVFVGRVTSTYQSASDA</sequence>
<keyword evidence="1" id="KW-0732">Signal</keyword>
<evidence type="ECO:0008006" key="4">
    <source>
        <dbReference type="Google" id="ProtNLM"/>
    </source>
</evidence>
<evidence type="ECO:0000256" key="1">
    <source>
        <dbReference type="SAM" id="SignalP"/>
    </source>
</evidence>
<feature type="chain" id="PRO_5047226028" description="SAF domain-containing protein" evidence="1">
    <location>
        <begin position="24"/>
        <end position="72"/>
    </location>
</feature>
<dbReference type="RefSeq" id="WP_343885617.1">
    <property type="nucleotide sequence ID" value="NZ_BAAAKI010000009.1"/>
</dbReference>
<evidence type="ECO:0000313" key="3">
    <source>
        <dbReference type="Proteomes" id="UP001596266"/>
    </source>
</evidence>
<keyword evidence="3" id="KW-1185">Reference proteome</keyword>
<gene>
    <name evidence="2" type="ORF">ACFP57_06300</name>
</gene>
<protein>
    <recommendedName>
        <fullName evidence="4">SAF domain-containing protein</fullName>
    </recommendedName>
</protein>
<feature type="signal peptide" evidence="1">
    <location>
        <begin position="1"/>
        <end position="23"/>
    </location>
</feature>
<reference evidence="3" key="1">
    <citation type="journal article" date="2019" name="Int. J. Syst. Evol. Microbiol.">
        <title>The Global Catalogue of Microorganisms (GCM) 10K type strain sequencing project: providing services to taxonomists for standard genome sequencing and annotation.</title>
        <authorList>
            <consortium name="The Broad Institute Genomics Platform"/>
            <consortium name="The Broad Institute Genome Sequencing Center for Infectious Disease"/>
            <person name="Wu L."/>
            <person name="Ma J."/>
        </authorList>
    </citation>
    <scope>NUCLEOTIDE SEQUENCE [LARGE SCALE GENOMIC DNA]</scope>
    <source>
        <strain evidence="3">CGMCC 1.15277</strain>
    </source>
</reference>
<evidence type="ECO:0000313" key="2">
    <source>
        <dbReference type="EMBL" id="MFC6396595.1"/>
    </source>
</evidence>